<accession>A0A3B4AZU2</accession>
<keyword evidence="3 6" id="KW-0863">Zinc-finger</keyword>
<keyword evidence="2" id="KW-0479">Metal-binding</keyword>
<proteinExistence type="predicted"/>
<organism evidence="11 12">
    <name type="scientific">Periophthalmus magnuspinnatus</name>
    <dbReference type="NCBI Taxonomy" id="409849"/>
    <lineage>
        <taxon>Eukaryota</taxon>
        <taxon>Metazoa</taxon>
        <taxon>Chordata</taxon>
        <taxon>Craniata</taxon>
        <taxon>Vertebrata</taxon>
        <taxon>Euteleostomi</taxon>
        <taxon>Actinopterygii</taxon>
        <taxon>Neopterygii</taxon>
        <taxon>Teleostei</taxon>
        <taxon>Neoteleostei</taxon>
        <taxon>Acanthomorphata</taxon>
        <taxon>Gobiaria</taxon>
        <taxon>Gobiiformes</taxon>
        <taxon>Gobioidei</taxon>
        <taxon>Gobiidae</taxon>
        <taxon>Oxudercinae</taxon>
        <taxon>Periophthalmus</taxon>
    </lineage>
</organism>
<dbReference type="GO" id="GO:0005737">
    <property type="term" value="C:cytoplasm"/>
    <property type="evidence" value="ECO:0007669"/>
    <property type="project" value="UniProtKB-ARBA"/>
</dbReference>
<dbReference type="InterPro" id="IPR000315">
    <property type="entry name" value="Znf_B-box"/>
</dbReference>
<dbReference type="SUPFAM" id="SSF57845">
    <property type="entry name" value="B-box zinc-binding domain"/>
    <property type="match status" value="1"/>
</dbReference>
<dbReference type="InterPro" id="IPR003877">
    <property type="entry name" value="SPRY_dom"/>
</dbReference>
<dbReference type="Gene3D" id="4.10.830.40">
    <property type="match status" value="1"/>
</dbReference>
<dbReference type="Ensembl" id="ENSPMGT00000024121.1">
    <property type="protein sequence ID" value="ENSPMGP00000022648.1"/>
    <property type="gene ID" value="ENSPMGG00000018323.1"/>
</dbReference>
<feature type="domain" description="RING-type" evidence="8">
    <location>
        <begin position="13"/>
        <end position="55"/>
    </location>
</feature>
<dbReference type="GO" id="GO:0045087">
    <property type="term" value="P:innate immune response"/>
    <property type="evidence" value="ECO:0007669"/>
    <property type="project" value="UniProtKB-KW"/>
</dbReference>
<keyword evidence="5" id="KW-0391">Immunity</keyword>
<dbReference type="InterPro" id="IPR006574">
    <property type="entry name" value="PRY"/>
</dbReference>
<dbReference type="Gene3D" id="2.60.120.920">
    <property type="match status" value="1"/>
</dbReference>
<evidence type="ECO:0000256" key="2">
    <source>
        <dbReference type="ARBA" id="ARBA00022723"/>
    </source>
</evidence>
<dbReference type="InterPro" id="IPR001841">
    <property type="entry name" value="Znf_RING"/>
</dbReference>
<feature type="coiled-coil region" evidence="7">
    <location>
        <begin position="195"/>
        <end position="229"/>
    </location>
</feature>
<keyword evidence="4" id="KW-0862">Zinc</keyword>
<evidence type="ECO:0000259" key="10">
    <source>
        <dbReference type="PROSITE" id="PS50188"/>
    </source>
</evidence>
<evidence type="ECO:0008006" key="13">
    <source>
        <dbReference type="Google" id="ProtNLM"/>
    </source>
</evidence>
<dbReference type="SMART" id="SM00184">
    <property type="entry name" value="RING"/>
    <property type="match status" value="1"/>
</dbReference>
<reference evidence="11" key="1">
    <citation type="submission" date="2025-08" db="UniProtKB">
        <authorList>
            <consortium name="Ensembl"/>
        </authorList>
    </citation>
    <scope>IDENTIFICATION</scope>
</reference>
<feature type="domain" description="B box-type" evidence="9">
    <location>
        <begin position="147"/>
        <end position="187"/>
    </location>
</feature>
<dbReference type="SUPFAM" id="SSF49899">
    <property type="entry name" value="Concanavalin A-like lectins/glucanases"/>
    <property type="match status" value="1"/>
</dbReference>
<evidence type="ECO:0000256" key="7">
    <source>
        <dbReference type="SAM" id="Coils"/>
    </source>
</evidence>
<evidence type="ECO:0000256" key="4">
    <source>
        <dbReference type="ARBA" id="ARBA00022833"/>
    </source>
</evidence>
<dbReference type="Gene3D" id="3.30.40.10">
    <property type="entry name" value="Zinc/RING finger domain, C3HC4 (zinc finger)"/>
    <property type="match status" value="1"/>
</dbReference>
<name>A0A3B4AZU2_9GOBI</name>
<feature type="domain" description="B30.2/SPRY" evidence="10">
    <location>
        <begin position="363"/>
        <end position="554"/>
    </location>
</feature>
<dbReference type="Pfam" id="PF00622">
    <property type="entry name" value="SPRY"/>
    <property type="match status" value="1"/>
</dbReference>
<dbReference type="Proteomes" id="UP000261520">
    <property type="component" value="Unplaced"/>
</dbReference>
<dbReference type="PROSITE" id="PS00518">
    <property type="entry name" value="ZF_RING_1"/>
    <property type="match status" value="1"/>
</dbReference>
<dbReference type="Pfam" id="PF00643">
    <property type="entry name" value="zf-B_box"/>
    <property type="match status" value="1"/>
</dbReference>
<evidence type="ECO:0000256" key="5">
    <source>
        <dbReference type="ARBA" id="ARBA00022859"/>
    </source>
</evidence>
<evidence type="ECO:0000256" key="6">
    <source>
        <dbReference type="PROSITE-ProRule" id="PRU00024"/>
    </source>
</evidence>
<evidence type="ECO:0000256" key="1">
    <source>
        <dbReference type="ARBA" id="ARBA00022588"/>
    </source>
</evidence>
<dbReference type="InterPro" id="IPR017907">
    <property type="entry name" value="Znf_RING_CS"/>
</dbReference>
<dbReference type="InterPro" id="IPR013320">
    <property type="entry name" value="ConA-like_dom_sf"/>
</dbReference>
<keyword evidence="7" id="KW-0175">Coiled coil</keyword>
<dbReference type="CDD" id="cd19769">
    <property type="entry name" value="Bbox2_TRIM16-like"/>
    <property type="match status" value="1"/>
</dbReference>
<keyword evidence="1" id="KW-0399">Innate immunity</keyword>
<dbReference type="PANTHER" id="PTHR25465">
    <property type="entry name" value="B-BOX DOMAIN CONTAINING"/>
    <property type="match status" value="1"/>
</dbReference>
<dbReference type="PROSITE" id="PS50119">
    <property type="entry name" value="ZF_BBOX"/>
    <property type="match status" value="1"/>
</dbReference>
<sequence length="554" mass="62866">MALQQLQLDKLRCSLCLDVLKDPTTIPCGHSFCLSCIDKYWNEQEVGQDCICPSCAKAFKPRPMLFASATFSALVEELTRLQTALPDDSECFATEEDAACDVCKGNKFKSVKSCMVCRASYCKRHLQPHYESPAFLKHRLVSPSKNLVQSICPHHDEALKMYCHTDQQVICFLCSIDQHKTHKTVSAETERTKKLDQLGLLQDKLRQKVESKEKDIAVLKNEIAAVVESANTVVSDSENVFGKVVLFIEKMTLQLKEHIQRQQEFVVDQVKKRQVKLEEELIELRQKDAELDQLANVHDYSQFFGKYQSIPQFDETSSIVTDTGSRKYFANVTVALFEMRDKLHDMLAEECSNILRKVPDIDVLLPTVEPNTREDFLQYSLQMSLDPNSVNAAILLSDGNRNASVVREKQCYTNHPDRFLDCLQVLSRYSVTGCSYWEVNIKKGSATVAVTYKSVPRMGEGSAFGSNDKSWALNCFDKSFYFRHNNSRMFIAGPLCDKVGVYVNHRAGTLSFYAMAKSMTLLHRVQTEFTEPLHAGLGLYWVGDSAQMLKLKKV</sequence>
<evidence type="ECO:0000256" key="3">
    <source>
        <dbReference type="ARBA" id="ARBA00022771"/>
    </source>
</evidence>
<evidence type="ECO:0000313" key="11">
    <source>
        <dbReference type="Ensembl" id="ENSPMGP00000022648.1"/>
    </source>
</evidence>
<dbReference type="Gene3D" id="3.30.160.60">
    <property type="entry name" value="Classic Zinc Finger"/>
    <property type="match status" value="1"/>
</dbReference>
<dbReference type="InterPro" id="IPR001870">
    <property type="entry name" value="B30.2/SPRY"/>
</dbReference>
<dbReference type="InterPro" id="IPR058030">
    <property type="entry name" value="TRIM8/14/16/25/29/45/65_CC"/>
</dbReference>
<dbReference type="InterPro" id="IPR013083">
    <property type="entry name" value="Znf_RING/FYVE/PHD"/>
</dbReference>
<dbReference type="SUPFAM" id="SSF57850">
    <property type="entry name" value="RING/U-box"/>
    <property type="match status" value="1"/>
</dbReference>
<dbReference type="PROSITE" id="PS50089">
    <property type="entry name" value="ZF_RING_2"/>
    <property type="match status" value="1"/>
</dbReference>
<dbReference type="PANTHER" id="PTHR25465:SF5">
    <property type="entry name" value="E3 UBIQUITIN_ISG15 LIGASE TRIM25-RELATED"/>
    <property type="match status" value="1"/>
</dbReference>
<dbReference type="STRING" id="409849.ENSPMGP00000022648"/>
<dbReference type="Pfam" id="PF15227">
    <property type="entry name" value="zf-C3HC4_4"/>
    <property type="match status" value="1"/>
</dbReference>
<feature type="coiled-coil region" evidence="7">
    <location>
        <begin position="267"/>
        <end position="297"/>
    </location>
</feature>
<dbReference type="GO" id="GO:0008270">
    <property type="term" value="F:zinc ion binding"/>
    <property type="evidence" value="ECO:0007669"/>
    <property type="project" value="UniProtKB-KW"/>
</dbReference>
<dbReference type="Pfam" id="PF13765">
    <property type="entry name" value="PRY"/>
    <property type="match status" value="1"/>
</dbReference>
<evidence type="ECO:0000259" key="9">
    <source>
        <dbReference type="PROSITE" id="PS50119"/>
    </source>
</evidence>
<dbReference type="SMART" id="SM00589">
    <property type="entry name" value="PRY"/>
    <property type="match status" value="1"/>
</dbReference>
<reference evidence="11" key="2">
    <citation type="submission" date="2025-09" db="UniProtKB">
        <authorList>
            <consortium name="Ensembl"/>
        </authorList>
    </citation>
    <scope>IDENTIFICATION</scope>
</reference>
<evidence type="ECO:0000313" key="12">
    <source>
        <dbReference type="Proteomes" id="UP000261520"/>
    </source>
</evidence>
<dbReference type="Pfam" id="PF25600">
    <property type="entry name" value="TRIM_CC"/>
    <property type="match status" value="1"/>
</dbReference>
<keyword evidence="12" id="KW-1185">Reference proteome</keyword>
<dbReference type="AlphaFoldDB" id="A0A3B4AZU2"/>
<dbReference type="InterPro" id="IPR051051">
    <property type="entry name" value="E3_ubiq-ligase_TRIM/RNF"/>
</dbReference>
<dbReference type="PROSITE" id="PS50188">
    <property type="entry name" value="B302_SPRY"/>
    <property type="match status" value="1"/>
</dbReference>
<dbReference type="SMART" id="SM00449">
    <property type="entry name" value="SPRY"/>
    <property type="match status" value="1"/>
</dbReference>
<dbReference type="CDD" id="cd16040">
    <property type="entry name" value="SPRY_PRY_SNTX"/>
    <property type="match status" value="1"/>
</dbReference>
<dbReference type="SMART" id="SM00336">
    <property type="entry name" value="BBOX"/>
    <property type="match status" value="1"/>
</dbReference>
<dbReference type="InterPro" id="IPR043136">
    <property type="entry name" value="B30.2/SPRY_sf"/>
</dbReference>
<protein>
    <recommendedName>
        <fullName evidence="13">FinTRIM family, member 67</fullName>
    </recommendedName>
</protein>
<evidence type="ECO:0000259" key="8">
    <source>
        <dbReference type="PROSITE" id="PS50089"/>
    </source>
</evidence>